<sequence length="380" mass="39541">MSFPQNPHQNPNQPNPQPSYQPAGSQQPGQPGSQQVRSNPETAFRPERVTSGTRTGIRAVIAIVAALAVLLPLSFGGTMFAQALQTRHYETSESFTPGADGLLVDVPTGVVDISTTTATAAQVNLEYNGTKHQPDLTIEEDADGRTVISVSRVAGRTFGPAGDLRVDVQVPEEMAEKIQLEARSQVSAVYIAGQFDQVRAFSDLGAIDTEGLTTRELTIETKTGAVELSGRHEIVNVTADLGTINGEALTVTDQLTALTDAGAIDIGLSTEAVPASGIDLATSFGSVDLRVPRLSDVPGADADGYLVNTAGNGTADVNIDTIRDGHGKTVVPISIRSTSGAIAVDYVSGNTSGELSDQDADDQDPDDTDGDDPDATGNGS</sequence>
<feature type="region of interest" description="Disordered" evidence="1">
    <location>
        <begin position="348"/>
        <end position="380"/>
    </location>
</feature>
<evidence type="ECO:0000256" key="1">
    <source>
        <dbReference type="SAM" id="MobiDB-lite"/>
    </source>
</evidence>
<gene>
    <name evidence="3" type="ORF">CJ198_03285</name>
</gene>
<dbReference type="RefSeq" id="WP_102160824.1">
    <property type="nucleotide sequence ID" value="NZ_PNFZ01000002.1"/>
</dbReference>
<feature type="region of interest" description="Disordered" evidence="1">
    <location>
        <begin position="1"/>
        <end position="50"/>
    </location>
</feature>
<dbReference type="AlphaFoldDB" id="A0A2N6PIA4"/>
<keyword evidence="4" id="KW-1185">Reference proteome</keyword>
<feature type="compositionally biased region" description="Acidic residues" evidence="1">
    <location>
        <begin position="356"/>
        <end position="374"/>
    </location>
</feature>
<organism evidence="3 4">
    <name type="scientific">Brevibacterium luteolum</name>
    <dbReference type="NCBI Taxonomy" id="199591"/>
    <lineage>
        <taxon>Bacteria</taxon>
        <taxon>Bacillati</taxon>
        <taxon>Actinomycetota</taxon>
        <taxon>Actinomycetes</taxon>
        <taxon>Micrococcales</taxon>
        <taxon>Brevibacteriaceae</taxon>
        <taxon>Brevibacterium</taxon>
    </lineage>
</organism>
<reference evidence="3 4" key="1">
    <citation type="submission" date="2017-09" db="EMBL/GenBank/DDBJ databases">
        <title>Bacterial strain isolated from the female urinary microbiota.</title>
        <authorList>
            <person name="Thomas-White K."/>
            <person name="Kumar N."/>
            <person name="Forster S."/>
            <person name="Putonti C."/>
            <person name="Lawley T."/>
            <person name="Wolfe A.J."/>
        </authorList>
    </citation>
    <scope>NUCLEOTIDE SEQUENCE [LARGE SCALE GENOMIC DNA]</scope>
    <source>
        <strain evidence="3 4">UMB0680</strain>
    </source>
</reference>
<proteinExistence type="predicted"/>
<accession>A0A2N6PIA4</accession>
<feature type="compositionally biased region" description="Low complexity" evidence="1">
    <location>
        <begin position="1"/>
        <end position="12"/>
    </location>
</feature>
<feature type="transmembrane region" description="Helical" evidence="2">
    <location>
        <begin position="55"/>
        <end position="75"/>
    </location>
</feature>
<feature type="compositionally biased region" description="Low complexity" evidence="1">
    <location>
        <begin position="20"/>
        <end position="35"/>
    </location>
</feature>
<name>A0A2N6PIA4_9MICO</name>
<evidence type="ECO:0000313" key="4">
    <source>
        <dbReference type="Proteomes" id="UP000235703"/>
    </source>
</evidence>
<protein>
    <submittedName>
        <fullName evidence="3">Uncharacterized protein</fullName>
    </submittedName>
</protein>
<keyword evidence="2" id="KW-0812">Transmembrane</keyword>
<dbReference type="EMBL" id="PNFZ01000002">
    <property type="protein sequence ID" value="PMB98387.1"/>
    <property type="molecule type" value="Genomic_DNA"/>
</dbReference>
<keyword evidence="2" id="KW-0472">Membrane</keyword>
<evidence type="ECO:0000256" key="2">
    <source>
        <dbReference type="SAM" id="Phobius"/>
    </source>
</evidence>
<dbReference type="Proteomes" id="UP000235703">
    <property type="component" value="Unassembled WGS sequence"/>
</dbReference>
<comment type="caution">
    <text evidence="3">The sequence shown here is derived from an EMBL/GenBank/DDBJ whole genome shotgun (WGS) entry which is preliminary data.</text>
</comment>
<evidence type="ECO:0000313" key="3">
    <source>
        <dbReference type="EMBL" id="PMB98387.1"/>
    </source>
</evidence>
<keyword evidence="2" id="KW-1133">Transmembrane helix</keyword>